<dbReference type="KEGG" id="dac:Daci_0343"/>
<name>A9BR34_DELAS</name>
<protein>
    <recommendedName>
        <fullName evidence="5">Transmembrane protein</fullName>
    </recommendedName>
</protein>
<evidence type="ECO:0000256" key="1">
    <source>
        <dbReference type="SAM" id="MobiDB-lite"/>
    </source>
</evidence>
<evidence type="ECO:0000313" key="4">
    <source>
        <dbReference type="Proteomes" id="UP000000784"/>
    </source>
</evidence>
<evidence type="ECO:0000256" key="2">
    <source>
        <dbReference type="SAM" id="Phobius"/>
    </source>
</evidence>
<organism evidence="3 4">
    <name type="scientific">Delftia acidovorans (strain DSM 14801 / SPH-1)</name>
    <dbReference type="NCBI Taxonomy" id="398578"/>
    <lineage>
        <taxon>Bacteria</taxon>
        <taxon>Pseudomonadati</taxon>
        <taxon>Pseudomonadota</taxon>
        <taxon>Betaproteobacteria</taxon>
        <taxon>Burkholderiales</taxon>
        <taxon>Comamonadaceae</taxon>
        <taxon>Delftia</taxon>
    </lineage>
</organism>
<proteinExistence type="predicted"/>
<keyword evidence="2" id="KW-0472">Membrane</keyword>
<dbReference type="eggNOG" id="ENOG50346YM">
    <property type="taxonomic scope" value="Bacteria"/>
</dbReference>
<dbReference type="Proteomes" id="UP000000784">
    <property type="component" value="Chromosome"/>
</dbReference>
<feature type="region of interest" description="Disordered" evidence="1">
    <location>
        <begin position="1"/>
        <end position="24"/>
    </location>
</feature>
<dbReference type="AlphaFoldDB" id="A9BR34"/>
<feature type="transmembrane region" description="Helical" evidence="2">
    <location>
        <begin position="95"/>
        <end position="116"/>
    </location>
</feature>
<dbReference type="HOGENOM" id="CLU_138409_0_0_4"/>
<evidence type="ECO:0008006" key="5">
    <source>
        <dbReference type="Google" id="ProtNLM"/>
    </source>
</evidence>
<feature type="transmembrane region" description="Helical" evidence="2">
    <location>
        <begin position="55"/>
        <end position="74"/>
    </location>
</feature>
<reference evidence="4" key="2">
    <citation type="submission" date="2007-11" db="EMBL/GenBank/DDBJ databases">
        <title>Complete sequence of Delftia acidovorans DSM 14801 / SPH-1.</title>
        <authorList>
            <person name="Copeland A."/>
            <person name="Lucas S."/>
            <person name="Lapidus A."/>
            <person name="Barry K."/>
            <person name="Glavina del Rio T."/>
            <person name="Dalin E."/>
            <person name="Tice H."/>
            <person name="Pitluck S."/>
            <person name="Lowry S."/>
            <person name="Clum A."/>
            <person name="Schmutz J."/>
            <person name="Larimer F."/>
            <person name="Land M."/>
            <person name="Hauser L."/>
            <person name="Kyrpides N."/>
            <person name="Kim E."/>
            <person name="Schleheck D."/>
            <person name="Richardson P."/>
        </authorList>
    </citation>
    <scope>NUCLEOTIDE SEQUENCE [LARGE SCALE GENOMIC DNA]</scope>
    <source>
        <strain evidence="4">DSM 14801 / SPH-1</strain>
    </source>
</reference>
<feature type="transmembrane region" description="Helical" evidence="2">
    <location>
        <begin position="136"/>
        <end position="153"/>
    </location>
</feature>
<keyword evidence="2" id="KW-0812">Transmembrane</keyword>
<evidence type="ECO:0000313" key="3">
    <source>
        <dbReference type="EMBL" id="ABX32989.1"/>
    </source>
</evidence>
<gene>
    <name evidence="3" type="ordered locus">Daci_0343</name>
</gene>
<accession>A9BR34</accession>
<keyword evidence="2" id="KW-1133">Transmembrane helix</keyword>
<dbReference type="EMBL" id="CP000884">
    <property type="protein sequence ID" value="ABX32989.1"/>
    <property type="molecule type" value="Genomic_DNA"/>
</dbReference>
<sequence>MPCLEAAARATAPPSGSRPERAGGAKHGAATLAAAGTVPARSFLLMSSLSPHTCLQLSVAASALLVLASIGWVWHGTRALPADSRDGRSARCMAALFALGALAWLAYGLYTGYAVLWKADALMLFAQQGALLRLPFLIGGLAWVAALLVTRVLRMLGRAGSA</sequence>
<keyword evidence="4" id="KW-1185">Reference proteome</keyword>
<reference evidence="3 4" key="1">
    <citation type="journal article" date="2004" name="Appl. Environ. Microbiol.">
        <title>Mineralization of individual congeners of linear alkylbenzenesulfonate by defined pairs of heterotrophic bacteria.</title>
        <authorList>
            <person name="Schleheck D."/>
            <person name="Knepper T.P."/>
            <person name="Fischer K."/>
            <person name="Cook A.M."/>
        </authorList>
    </citation>
    <scope>NUCLEOTIDE SEQUENCE [LARGE SCALE GENOMIC DNA]</scope>
    <source>
        <strain evidence="4">DSM 14801 / SPH-1</strain>
    </source>
</reference>